<comment type="catalytic activity">
    <reaction evidence="11 12">
        <text>L-leucine + 2-oxoglutarate = 4-methyl-2-oxopentanoate + L-glutamate</text>
        <dbReference type="Rhea" id="RHEA:18321"/>
        <dbReference type="ChEBI" id="CHEBI:16810"/>
        <dbReference type="ChEBI" id="CHEBI:17865"/>
        <dbReference type="ChEBI" id="CHEBI:29985"/>
        <dbReference type="ChEBI" id="CHEBI:57427"/>
        <dbReference type="EC" id="2.6.1.42"/>
    </reaction>
</comment>
<dbReference type="UniPathway" id="UPA00049">
    <property type="reaction ID" value="UER00062"/>
</dbReference>
<evidence type="ECO:0000256" key="3">
    <source>
        <dbReference type="ARBA" id="ARBA00004931"/>
    </source>
</evidence>
<dbReference type="AlphaFoldDB" id="A0A1I4I2T8"/>
<name>A0A1I4I2T8_9FIRM</name>
<dbReference type="GO" id="GO:0052654">
    <property type="term" value="F:L-leucine-2-oxoglutarate transaminase activity"/>
    <property type="evidence" value="ECO:0007669"/>
    <property type="project" value="RHEA"/>
</dbReference>
<dbReference type="RefSeq" id="WP_090933393.1">
    <property type="nucleotide sequence ID" value="NZ_FOTS01000006.1"/>
</dbReference>
<dbReference type="Proteomes" id="UP000199520">
    <property type="component" value="Unassembled WGS sequence"/>
</dbReference>
<dbReference type="GO" id="GO:0052655">
    <property type="term" value="F:L-valine-2-oxoglutarate transaminase activity"/>
    <property type="evidence" value="ECO:0007669"/>
    <property type="project" value="RHEA"/>
</dbReference>
<dbReference type="OrthoDB" id="9805628at2"/>
<evidence type="ECO:0000256" key="8">
    <source>
        <dbReference type="ARBA" id="ARBA00022898"/>
    </source>
</evidence>
<protein>
    <recommendedName>
        <fullName evidence="12">Branched-chain-amino-acid aminotransferase</fullName>
        <shortName evidence="12">BCAT</shortName>
        <ecNumber evidence="12">2.6.1.42</ecNumber>
    </recommendedName>
</protein>
<keyword evidence="6 12" id="KW-0032">Aminotransferase</keyword>
<dbReference type="GO" id="GO:0009098">
    <property type="term" value="P:L-leucine biosynthetic process"/>
    <property type="evidence" value="ECO:0007669"/>
    <property type="project" value="UniProtKB-UniPathway"/>
</dbReference>
<gene>
    <name evidence="12" type="primary">ilvE</name>
    <name evidence="13" type="ORF">SAMN04490355_100683</name>
</gene>
<evidence type="ECO:0000256" key="10">
    <source>
        <dbReference type="ARBA" id="ARBA00048798"/>
    </source>
</evidence>
<dbReference type="Pfam" id="PF01063">
    <property type="entry name" value="Aminotran_4"/>
    <property type="match status" value="1"/>
</dbReference>
<comment type="pathway">
    <text evidence="3 12">Amino-acid biosynthesis; L-valine biosynthesis; L-valine from pyruvate: step 4/4.</text>
</comment>
<dbReference type="GO" id="GO:0009099">
    <property type="term" value="P:L-valine biosynthetic process"/>
    <property type="evidence" value="ECO:0007669"/>
    <property type="project" value="UniProtKB-UniPathway"/>
</dbReference>
<comment type="pathway">
    <text evidence="4 12">Amino-acid biosynthesis; L-leucine biosynthesis; L-leucine from 3-methyl-2-oxobutanoate: step 4/4.</text>
</comment>
<comment type="pathway">
    <text evidence="2 12">Amino-acid biosynthesis; L-isoleucine biosynthesis; L-isoleucine from 2-oxobutanoate: step 4/4.</text>
</comment>
<dbReference type="UniPathway" id="UPA00047">
    <property type="reaction ID" value="UER00058"/>
</dbReference>
<dbReference type="InterPro" id="IPR036038">
    <property type="entry name" value="Aminotransferase-like"/>
</dbReference>
<evidence type="ECO:0000313" key="14">
    <source>
        <dbReference type="Proteomes" id="UP000199520"/>
    </source>
</evidence>
<comment type="similarity">
    <text evidence="5 12">Belongs to the class-IV pyridoxal-phosphate-dependent aminotransferase family.</text>
</comment>
<dbReference type="NCBIfam" id="NF005146">
    <property type="entry name" value="PRK06606.1"/>
    <property type="match status" value="1"/>
</dbReference>
<dbReference type="STRING" id="1123291.SAMN04490355_100683"/>
<evidence type="ECO:0000256" key="4">
    <source>
        <dbReference type="ARBA" id="ARBA00005072"/>
    </source>
</evidence>
<dbReference type="PANTHER" id="PTHR42743">
    <property type="entry name" value="AMINO-ACID AMINOTRANSFERASE"/>
    <property type="match status" value="1"/>
</dbReference>
<evidence type="ECO:0000256" key="7">
    <source>
        <dbReference type="ARBA" id="ARBA00022679"/>
    </source>
</evidence>
<dbReference type="InterPro" id="IPR043132">
    <property type="entry name" value="BCAT-like_C"/>
</dbReference>
<comment type="cofactor">
    <cofactor evidence="1 12">
        <name>pyridoxal 5'-phosphate</name>
        <dbReference type="ChEBI" id="CHEBI:597326"/>
    </cofactor>
</comment>
<reference evidence="14" key="1">
    <citation type="submission" date="2016-10" db="EMBL/GenBank/DDBJ databases">
        <authorList>
            <person name="Varghese N."/>
            <person name="Submissions S."/>
        </authorList>
    </citation>
    <scope>NUCLEOTIDE SEQUENCE [LARGE SCALE GENOMIC DNA]</scope>
    <source>
        <strain evidence="14">DSM 13327</strain>
    </source>
</reference>
<evidence type="ECO:0000256" key="9">
    <source>
        <dbReference type="ARBA" id="ARBA00048212"/>
    </source>
</evidence>
<evidence type="ECO:0000313" key="13">
    <source>
        <dbReference type="EMBL" id="SFL48752.1"/>
    </source>
</evidence>
<evidence type="ECO:0000256" key="6">
    <source>
        <dbReference type="ARBA" id="ARBA00022576"/>
    </source>
</evidence>
<dbReference type="GO" id="GO:0052656">
    <property type="term" value="F:L-isoleucine-2-oxoglutarate transaminase activity"/>
    <property type="evidence" value="ECO:0007669"/>
    <property type="project" value="RHEA"/>
</dbReference>
<keyword evidence="12" id="KW-0028">Amino-acid biosynthesis</keyword>
<sequence length="304" mass="34586">MENMYVFYEGKIILESEVHISVRCKGFNYGLGCFEGIRAYWDETEKQLYVFRLREHYERLLQSCKVLYINIPYTVEELCQATIELLKKNNLQTTTYIRPVAFKGSNHVAPTLLDDDNRIVIYCQPMGNFTGKDELRAAFTSWERLGDNMLPPRTKPTAAYLNSALASLEVVSKGYDEALFLTRNGHVCEGPGENVFMVRNGKIITPPPSDNILEGITRDTVMRLARQELGIEVIERSITRTELYAADEVFFSGTAMEVVAVVEVDDRKIGNGHQGPVCRKLKELFFQVATSKIKAYSDFCTPVY</sequence>
<dbReference type="InterPro" id="IPR001544">
    <property type="entry name" value="Aminotrans_IV"/>
</dbReference>
<dbReference type="InterPro" id="IPR050571">
    <property type="entry name" value="Class-IV_PLP-Dep_Aminotrnsfr"/>
</dbReference>
<keyword evidence="14" id="KW-1185">Reference proteome</keyword>
<keyword evidence="12" id="KW-0100">Branched-chain amino acid biosynthesis</keyword>
<dbReference type="NCBIfam" id="TIGR01122">
    <property type="entry name" value="ilvE_I"/>
    <property type="match status" value="1"/>
</dbReference>
<organism evidence="13 14">
    <name type="scientific">Pelosinus propionicus DSM 13327</name>
    <dbReference type="NCBI Taxonomy" id="1123291"/>
    <lineage>
        <taxon>Bacteria</taxon>
        <taxon>Bacillati</taxon>
        <taxon>Bacillota</taxon>
        <taxon>Negativicutes</taxon>
        <taxon>Selenomonadales</taxon>
        <taxon>Sporomusaceae</taxon>
        <taxon>Pelosinus</taxon>
    </lineage>
</organism>
<evidence type="ECO:0000256" key="5">
    <source>
        <dbReference type="ARBA" id="ARBA00009320"/>
    </source>
</evidence>
<evidence type="ECO:0000256" key="11">
    <source>
        <dbReference type="ARBA" id="ARBA00049229"/>
    </source>
</evidence>
<accession>A0A1I4I2T8</accession>
<dbReference type="EMBL" id="FOTS01000006">
    <property type="protein sequence ID" value="SFL48752.1"/>
    <property type="molecule type" value="Genomic_DNA"/>
</dbReference>
<dbReference type="Gene3D" id="3.30.470.10">
    <property type="match status" value="1"/>
</dbReference>
<evidence type="ECO:0000256" key="1">
    <source>
        <dbReference type="ARBA" id="ARBA00001933"/>
    </source>
</evidence>
<dbReference type="InterPro" id="IPR005785">
    <property type="entry name" value="B_amino_transI"/>
</dbReference>
<comment type="catalytic activity">
    <reaction evidence="9 12">
        <text>L-valine + 2-oxoglutarate = 3-methyl-2-oxobutanoate + L-glutamate</text>
        <dbReference type="Rhea" id="RHEA:24813"/>
        <dbReference type="ChEBI" id="CHEBI:11851"/>
        <dbReference type="ChEBI" id="CHEBI:16810"/>
        <dbReference type="ChEBI" id="CHEBI:29985"/>
        <dbReference type="ChEBI" id="CHEBI:57762"/>
        <dbReference type="EC" id="2.6.1.42"/>
    </reaction>
</comment>
<dbReference type="FunFam" id="3.20.10.10:FF:000002">
    <property type="entry name" value="D-alanine aminotransferase"/>
    <property type="match status" value="1"/>
</dbReference>
<dbReference type="Gene3D" id="3.20.10.10">
    <property type="entry name" value="D-amino Acid Aminotransferase, subunit A, domain 2"/>
    <property type="match status" value="1"/>
</dbReference>
<proteinExistence type="inferred from homology"/>
<evidence type="ECO:0000256" key="12">
    <source>
        <dbReference type="RuleBase" id="RU364094"/>
    </source>
</evidence>
<dbReference type="CDD" id="cd00449">
    <property type="entry name" value="PLPDE_IV"/>
    <property type="match status" value="1"/>
</dbReference>
<comment type="function">
    <text evidence="12">Acts on leucine, isoleucine and valine.</text>
</comment>
<dbReference type="PANTHER" id="PTHR42743:SF4">
    <property type="entry name" value="BRANCHED-CHAIN-AMINO-ACID AMINOTRANSFERASE-RELATED"/>
    <property type="match status" value="1"/>
</dbReference>
<dbReference type="GO" id="GO:0009097">
    <property type="term" value="P:isoleucine biosynthetic process"/>
    <property type="evidence" value="ECO:0007669"/>
    <property type="project" value="UniProtKB-UniPathway"/>
</dbReference>
<keyword evidence="8 12" id="KW-0663">Pyridoxal phosphate</keyword>
<evidence type="ECO:0000256" key="2">
    <source>
        <dbReference type="ARBA" id="ARBA00004824"/>
    </source>
</evidence>
<dbReference type="UniPathway" id="UPA00048">
    <property type="reaction ID" value="UER00073"/>
</dbReference>
<keyword evidence="7 12" id="KW-0808">Transferase</keyword>
<comment type="catalytic activity">
    <reaction evidence="10 12">
        <text>L-isoleucine + 2-oxoglutarate = (S)-3-methyl-2-oxopentanoate + L-glutamate</text>
        <dbReference type="Rhea" id="RHEA:24801"/>
        <dbReference type="ChEBI" id="CHEBI:16810"/>
        <dbReference type="ChEBI" id="CHEBI:29985"/>
        <dbReference type="ChEBI" id="CHEBI:35146"/>
        <dbReference type="ChEBI" id="CHEBI:58045"/>
        <dbReference type="EC" id="2.6.1.42"/>
    </reaction>
</comment>
<dbReference type="EC" id="2.6.1.42" evidence="12"/>
<dbReference type="InterPro" id="IPR043131">
    <property type="entry name" value="BCAT-like_N"/>
</dbReference>
<dbReference type="SUPFAM" id="SSF56752">
    <property type="entry name" value="D-aminoacid aminotransferase-like PLP-dependent enzymes"/>
    <property type="match status" value="1"/>
</dbReference>